<keyword evidence="1" id="KW-0812">Transmembrane</keyword>
<name>A0A0Q9WSH6_DROWI</name>
<organism evidence="2 3">
    <name type="scientific">Drosophila willistoni</name>
    <name type="common">Fruit fly</name>
    <dbReference type="NCBI Taxonomy" id="7260"/>
    <lineage>
        <taxon>Eukaryota</taxon>
        <taxon>Metazoa</taxon>
        <taxon>Ecdysozoa</taxon>
        <taxon>Arthropoda</taxon>
        <taxon>Hexapoda</taxon>
        <taxon>Insecta</taxon>
        <taxon>Pterygota</taxon>
        <taxon>Neoptera</taxon>
        <taxon>Endopterygota</taxon>
        <taxon>Diptera</taxon>
        <taxon>Brachycera</taxon>
        <taxon>Muscomorpha</taxon>
        <taxon>Ephydroidea</taxon>
        <taxon>Drosophilidae</taxon>
        <taxon>Drosophila</taxon>
        <taxon>Sophophora</taxon>
    </lineage>
</organism>
<dbReference type="InParanoid" id="A0A0Q9WSH6"/>
<feature type="transmembrane region" description="Helical" evidence="1">
    <location>
        <begin position="6"/>
        <end position="30"/>
    </location>
</feature>
<dbReference type="OrthoDB" id="7837036at2759"/>
<keyword evidence="1" id="KW-1133">Transmembrane helix</keyword>
<keyword evidence="1" id="KW-0472">Membrane</keyword>
<gene>
    <name evidence="2" type="primary">Dwil\GK27243</name>
    <name evidence="2" type="ORF">Dwil_GK27243</name>
</gene>
<proteinExistence type="predicted"/>
<dbReference type="KEGG" id="dwi:26529245"/>
<protein>
    <submittedName>
        <fullName evidence="2">Uncharacterized protein</fullName>
    </submittedName>
</protein>
<feature type="transmembrane region" description="Helical" evidence="1">
    <location>
        <begin position="106"/>
        <end position="128"/>
    </location>
</feature>
<feature type="transmembrane region" description="Helical" evidence="1">
    <location>
        <begin position="75"/>
        <end position="100"/>
    </location>
</feature>
<dbReference type="EMBL" id="CH964161">
    <property type="protein sequence ID" value="KRF99214.1"/>
    <property type="molecule type" value="Genomic_DNA"/>
</dbReference>
<evidence type="ECO:0000313" key="2">
    <source>
        <dbReference type="EMBL" id="KRF99214.1"/>
    </source>
</evidence>
<feature type="transmembrane region" description="Helical" evidence="1">
    <location>
        <begin position="140"/>
        <end position="160"/>
    </location>
</feature>
<keyword evidence="3" id="KW-1185">Reference proteome</keyword>
<accession>A0A0Q9WSH6</accession>
<evidence type="ECO:0000256" key="1">
    <source>
        <dbReference type="SAM" id="Phobius"/>
    </source>
</evidence>
<dbReference type="AlphaFoldDB" id="A0A0Q9WSH6"/>
<evidence type="ECO:0000313" key="3">
    <source>
        <dbReference type="Proteomes" id="UP000007798"/>
    </source>
</evidence>
<dbReference type="Proteomes" id="UP000007798">
    <property type="component" value="Unassembled WGS sequence"/>
</dbReference>
<sequence length="189" mass="22011">MSPLNALGLAIGWFDIFGALLFELMILYMMKRCFNSRPIKDVEKQQQSDDLQQPQRRMTPKLYGPKYLHDNSNAYIFWGYLLLLNAWIVITLVMMAGIVLHKPQLMLMWLIWCIGGLVFDMFFLFWWLYELLAGDSIEAITNIMISLLTMAIEFGFIYVIHRIYENLSQSTEVAADAKVTTPVYSFMII</sequence>
<reference evidence="2 3" key="1">
    <citation type="journal article" date="2007" name="Nature">
        <title>Evolution of genes and genomes on the Drosophila phylogeny.</title>
        <authorList>
            <consortium name="Drosophila 12 Genomes Consortium"/>
            <person name="Clark A.G."/>
            <person name="Eisen M.B."/>
            <person name="Smith D.R."/>
            <person name="Bergman C.M."/>
            <person name="Oliver B."/>
            <person name="Markow T.A."/>
            <person name="Kaufman T.C."/>
            <person name="Kellis M."/>
            <person name="Gelbart W."/>
            <person name="Iyer V.N."/>
            <person name="Pollard D.A."/>
            <person name="Sackton T.B."/>
            <person name="Larracuente A.M."/>
            <person name="Singh N.D."/>
            <person name="Abad J.P."/>
            <person name="Abt D.N."/>
            <person name="Adryan B."/>
            <person name="Aguade M."/>
            <person name="Akashi H."/>
            <person name="Anderson W.W."/>
            <person name="Aquadro C.F."/>
            <person name="Ardell D.H."/>
            <person name="Arguello R."/>
            <person name="Artieri C.G."/>
            <person name="Barbash D.A."/>
            <person name="Barker D."/>
            <person name="Barsanti P."/>
            <person name="Batterham P."/>
            <person name="Batzoglou S."/>
            <person name="Begun D."/>
            <person name="Bhutkar A."/>
            <person name="Blanco E."/>
            <person name="Bosak S.A."/>
            <person name="Bradley R.K."/>
            <person name="Brand A.D."/>
            <person name="Brent M.R."/>
            <person name="Brooks A.N."/>
            <person name="Brown R.H."/>
            <person name="Butlin R.K."/>
            <person name="Caggese C."/>
            <person name="Calvi B.R."/>
            <person name="Bernardo de Carvalho A."/>
            <person name="Caspi A."/>
            <person name="Castrezana S."/>
            <person name="Celniker S.E."/>
            <person name="Chang J.L."/>
            <person name="Chapple C."/>
            <person name="Chatterji S."/>
            <person name="Chinwalla A."/>
            <person name="Civetta A."/>
            <person name="Clifton S.W."/>
            <person name="Comeron J.M."/>
            <person name="Costello J.C."/>
            <person name="Coyne J.A."/>
            <person name="Daub J."/>
            <person name="David R.G."/>
            <person name="Delcher A.L."/>
            <person name="Delehaunty K."/>
            <person name="Do C.B."/>
            <person name="Ebling H."/>
            <person name="Edwards K."/>
            <person name="Eickbush T."/>
            <person name="Evans J.D."/>
            <person name="Filipski A."/>
            <person name="Findeiss S."/>
            <person name="Freyhult E."/>
            <person name="Fulton L."/>
            <person name="Fulton R."/>
            <person name="Garcia A.C."/>
            <person name="Gardiner A."/>
            <person name="Garfield D.A."/>
            <person name="Garvin B.E."/>
            <person name="Gibson G."/>
            <person name="Gilbert D."/>
            <person name="Gnerre S."/>
            <person name="Godfrey J."/>
            <person name="Good R."/>
            <person name="Gotea V."/>
            <person name="Gravely B."/>
            <person name="Greenberg A.J."/>
            <person name="Griffiths-Jones S."/>
            <person name="Gross S."/>
            <person name="Guigo R."/>
            <person name="Gustafson E.A."/>
            <person name="Haerty W."/>
            <person name="Hahn M.W."/>
            <person name="Halligan D.L."/>
            <person name="Halpern A.L."/>
            <person name="Halter G.M."/>
            <person name="Han M.V."/>
            <person name="Heger A."/>
            <person name="Hillier L."/>
            <person name="Hinrichs A.S."/>
            <person name="Holmes I."/>
            <person name="Hoskins R.A."/>
            <person name="Hubisz M.J."/>
            <person name="Hultmark D."/>
            <person name="Huntley M.A."/>
            <person name="Jaffe D.B."/>
            <person name="Jagadeeshan S."/>
            <person name="Jeck W.R."/>
            <person name="Johnson J."/>
            <person name="Jones C.D."/>
            <person name="Jordan W.C."/>
            <person name="Karpen G.H."/>
            <person name="Kataoka E."/>
            <person name="Keightley P.D."/>
            <person name="Kheradpour P."/>
            <person name="Kirkness E.F."/>
            <person name="Koerich L.B."/>
            <person name="Kristiansen K."/>
            <person name="Kudrna D."/>
            <person name="Kulathinal R.J."/>
            <person name="Kumar S."/>
            <person name="Kwok R."/>
            <person name="Lander E."/>
            <person name="Langley C.H."/>
            <person name="Lapoint R."/>
            <person name="Lazzaro B.P."/>
            <person name="Lee S.J."/>
            <person name="Levesque L."/>
            <person name="Li R."/>
            <person name="Lin C.F."/>
            <person name="Lin M.F."/>
            <person name="Lindblad-Toh K."/>
            <person name="Llopart A."/>
            <person name="Long M."/>
            <person name="Low L."/>
            <person name="Lozovsky E."/>
            <person name="Lu J."/>
            <person name="Luo M."/>
            <person name="Machado C.A."/>
            <person name="Makalowski W."/>
            <person name="Marzo M."/>
            <person name="Matsuda M."/>
            <person name="Matzkin L."/>
            <person name="McAllister B."/>
            <person name="McBride C.S."/>
            <person name="McKernan B."/>
            <person name="McKernan K."/>
            <person name="Mendez-Lago M."/>
            <person name="Minx P."/>
            <person name="Mollenhauer M.U."/>
            <person name="Montooth K."/>
            <person name="Mount S.M."/>
            <person name="Mu X."/>
            <person name="Myers E."/>
            <person name="Negre B."/>
            <person name="Newfeld S."/>
            <person name="Nielsen R."/>
            <person name="Noor M.A."/>
            <person name="O'Grady P."/>
            <person name="Pachter L."/>
            <person name="Papaceit M."/>
            <person name="Parisi M.J."/>
            <person name="Parisi M."/>
            <person name="Parts L."/>
            <person name="Pedersen J.S."/>
            <person name="Pesole G."/>
            <person name="Phillippy A.M."/>
            <person name="Ponting C.P."/>
            <person name="Pop M."/>
            <person name="Porcelli D."/>
            <person name="Powell J.R."/>
            <person name="Prohaska S."/>
            <person name="Pruitt K."/>
            <person name="Puig M."/>
            <person name="Quesneville H."/>
            <person name="Ram K.R."/>
            <person name="Rand D."/>
            <person name="Rasmussen M.D."/>
            <person name="Reed L.K."/>
            <person name="Reenan R."/>
            <person name="Reily A."/>
            <person name="Remington K.A."/>
            <person name="Rieger T.T."/>
            <person name="Ritchie M.G."/>
            <person name="Robin C."/>
            <person name="Rogers Y.H."/>
            <person name="Rohde C."/>
            <person name="Rozas J."/>
            <person name="Rubenfield M.J."/>
            <person name="Ruiz A."/>
            <person name="Russo S."/>
            <person name="Salzberg S.L."/>
            <person name="Sanchez-Gracia A."/>
            <person name="Saranga D.J."/>
            <person name="Sato H."/>
            <person name="Schaeffer S.W."/>
            <person name="Schatz M.C."/>
            <person name="Schlenke T."/>
            <person name="Schwartz R."/>
            <person name="Segarra C."/>
            <person name="Singh R.S."/>
            <person name="Sirot L."/>
            <person name="Sirota M."/>
            <person name="Sisneros N.B."/>
            <person name="Smith C.D."/>
            <person name="Smith T.F."/>
            <person name="Spieth J."/>
            <person name="Stage D.E."/>
            <person name="Stark A."/>
            <person name="Stephan W."/>
            <person name="Strausberg R.L."/>
            <person name="Strempel S."/>
            <person name="Sturgill D."/>
            <person name="Sutton G."/>
            <person name="Sutton G.G."/>
            <person name="Tao W."/>
            <person name="Teichmann S."/>
            <person name="Tobari Y.N."/>
            <person name="Tomimura Y."/>
            <person name="Tsolas J.M."/>
            <person name="Valente V.L."/>
            <person name="Venter E."/>
            <person name="Venter J.C."/>
            <person name="Vicario S."/>
            <person name="Vieira F.G."/>
            <person name="Vilella A.J."/>
            <person name="Villasante A."/>
            <person name="Walenz B."/>
            <person name="Wang J."/>
            <person name="Wasserman M."/>
            <person name="Watts T."/>
            <person name="Wilson D."/>
            <person name="Wilson R.K."/>
            <person name="Wing R.A."/>
            <person name="Wolfner M.F."/>
            <person name="Wong A."/>
            <person name="Wong G.K."/>
            <person name="Wu C.I."/>
            <person name="Wu G."/>
            <person name="Yamamoto D."/>
            <person name="Yang H.P."/>
            <person name="Yang S.P."/>
            <person name="Yorke J.A."/>
            <person name="Yoshida K."/>
            <person name="Zdobnov E."/>
            <person name="Zhang P."/>
            <person name="Zhang Y."/>
            <person name="Zimin A.V."/>
            <person name="Baldwin J."/>
            <person name="Abdouelleil A."/>
            <person name="Abdulkadir J."/>
            <person name="Abebe A."/>
            <person name="Abera B."/>
            <person name="Abreu J."/>
            <person name="Acer S.C."/>
            <person name="Aftuck L."/>
            <person name="Alexander A."/>
            <person name="An P."/>
            <person name="Anderson E."/>
            <person name="Anderson S."/>
            <person name="Arachi H."/>
            <person name="Azer M."/>
            <person name="Bachantsang P."/>
            <person name="Barry A."/>
            <person name="Bayul T."/>
            <person name="Berlin A."/>
            <person name="Bessette D."/>
            <person name="Bloom T."/>
            <person name="Blye J."/>
            <person name="Boguslavskiy L."/>
            <person name="Bonnet C."/>
            <person name="Boukhgalter B."/>
            <person name="Bourzgui I."/>
            <person name="Brown A."/>
            <person name="Cahill P."/>
            <person name="Channer S."/>
            <person name="Cheshatsang Y."/>
            <person name="Chuda L."/>
            <person name="Citroen M."/>
            <person name="Collymore A."/>
            <person name="Cooke P."/>
            <person name="Costello M."/>
            <person name="D'Aco K."/>
            <person name="Daza R."/>
            <person name="De Haan G."/>
            <person name="DeGray S."/>
            <person name="DeMaso C."/>
            <person name="Dhargay N."/>
            <person name="Dooley K."/>
            <person name="Dooley E."/>
            <person name="Doricent M."/>
            <person name="Dorje P."/>
            <person name="Dorjee K."/>
            <person name="Dupes A."/>
            <person name="Elong R."/>
            <person name="Falk J."/>
            <person name="Farina A."/>
            <person name="Faro S."/>
            <person name="Ferguson D."/>
            <person name="Fisher S."/>
            <person name="Foley C.D."/>
            <person name="Franke A."/>
            <person name="Friedrich D."/>
            <person name="Gadbois L."/>
            <person name="Gearin G."/>
            <person name="Gearin C.R."/>
            <person name="Giannoukos G."/>
            <person name="Goode T."/>
            <person name="Graham J."/>
            <person name="Grandbois E."/>
            <person name="Grewal S."/>
            <person name="Gyaltsen K."/>
            <person name="Hafez N."/>
            <person name="Hagos B."/>
            <person name="Hall J."/>
            <person name="Henson C."/>
            <person name="Hollinger A."/>
            <person name="Honan T."/>
            <person name="Huard M.D."/>
            <person name="Hughes L."/>
            <person name="Hurhula B."/>
            <person name="Husby M.E."/>
            <person name="Kamat A."/>
            <person name="Kanga B."/>
            <person name="Kashin S."/>
            <person name="Khazanovich D."/>
            <person name="Kisner P."/>
            <person name="Lance K."/>
            <person name="Lara M."/>
            <person name="Lee W."/>
            <person name="Lennon N."/>
            <person name="Letendre F."/>
            <person name="LeVine R."/>
            <person name="Lipovsky A."/>
            <person name="Liu X."/>
            <person name="Liu J."/>
            <person name="Liu S."/>
            <person name="Lokyitsang T."/>
            <person name="Lokyitsang Y."/>
            <person name="Lubonja R."/>
            <person name="Lui A."/>
            <person name="MacDonald P."/>
            <person name="Magnisalis V."/>
            <person name="Maru K."/>
            <person name="Matthews C."/>
            <person name="McCusker W."/>
            <person name="McDonough S."/>
            <person name="Mehta T."/>
            <person name="Meldrim J."/>
            <person name="Meneus L."/>
            <person name="Mihai O."/>
            <person name="Mihalev A."/>
            <person name="Mihova T."/>
            <person name="Mittelman R."/>
            <person name="Mlenga V."/>
            <person name="Montmayeur A."/>
            <person name="Mulrain L."/>
            <person name="Navidi A."/>
            <person name="Naylor J."/>
            <person name="Negash T."/>
            <person name="Nguyen T."/>
            <person name="Nguyen N."/>
            <person name="Nicol R."/>
            <person name="Norbu C."/>
            <person name="Norbu N."/>
            <person name="Novod N."/>
            <person name="O'Neill B."/>
            <person name="Osman S."/>
            <person name="Markiewicz E."/>
            <person name="Oyono O.L."/>
            <person name="Patti C."/>
            <person name="Phunkhang P."/>
            <person name="Pierre F."/>
            <person name="Priest M."/>
            <person name="Raghuraman S."/>
            <person name="Rege F."/>
            <person name="Reyes R."/>
            <person name="Rise C."/>
            <person name="Rogov P."/>
            <person name="Ross K."/>
            <person name="Ryan E."/>
            <person name="Settipalli S."/>
            <person name="Shea T."/>
            <person name="Sherpa N."/>
            <person name="Shi L."/>
            <person name="Shih D."/>
            <person name="Sparrow T."/>
            <person name="Spaulding J."/>
            <person name="Stalker J."/>
            <person name="Stange-Thomann N."/>
            <person name="Stavropoulos S."/>
            <person name="Stone C."/>
            <person name="Strader C."/>
            <person name="Tesfaye S."/>
            <person name="Thomson T."/>
            <person name="Thoulutsang Y."/>
            <person name="Thoulutsang D."/>
            <person name="Topham K."/>
            <person name="Topping I."/>
            <person name="Tsamla T."/>
            <person name="Vassiliev H."/>
            <person name="Vo A."/>
            <person name="Wangchuk T."/>
            <person name="Wangdi T."/>
            <person name="Weiand M."/>
            <person name="Wilkinson J."/>
            <person name="Wilson A."/>
            <person name="Yadav S."/>
            <person name="Young G."/>
            <person name="Yu Q."/>
            <person name="Zembek L."/>
            <person name="Zhong D."/>
            <person name="Zimmer A."/>
            <person name="Zwirko Z."/>
            <person name="Jaffe D.B."/>
            <person name="Alvarez P."/>
            <person name="Brockman W."/>
            <person name="Butler J."/>
            <person name="Chin C."/>
            <person name="Gnerre S."/>
            <person name="Grabherr M."/>
            <person name="Kleber M."/>
            <person name="Mauceli E."/>
            <person name="MacCallum I."/>
        </authorList>
    </citation>
    <scope>NUCLEOTIDE SEQUENCE [LARGE SCALE GENOMIC DNA]</scope>
    <source>
        <strain evidence="3">Tucson 14030-0811.24</strain>
    </source>
</reference>